<sequence>MGDRHSSFLALPSEREFLNLLLIFQVVNGFIAPPVEEEPLNEDTQLPLRPLVDDENVNLELFNIFDWLKPSSSKPDLTEVCKEPKTTLEVAERLLEKHLNLTLGLKEENTRLKIQINQTMSFLWACKVRTIIEELEQTHGPSVRLSNEDAKGISPRERSRRIHEKMWKVILKEKKEEFEIKDLLSANERTKAFKTVEDLAKGISYAWAYLSDTIHRFRIWAPLMPLKDERVALDSDANKAIQLLTFNKEL</sequence>
<accession>A0A9P0AGE7</accession>
<reference evidence="1" key="1">
    <citation type="submission" date="2021-12" db="EMBL/GenBank/DDBJ databases">
        <authorList>
            <person name="King R."/>
        </authorList>
    </citation>
    <scope>NUCLEOTIDE SEQUENCE</scope>
</reference>
<evidence type="ECO:0000313" key="2">
    <source>
        <dbReference type="Proteomes" id="UP001152759"/>
    </source>
</evidence>
<name>A0A9P0AGE7_BEMTA</name>
<organism evidence="1 2">
    <name type="scientific">Bemisia tabaci</name>
    <name type="common">Sweetpotato whitefly</name>
    <name type="synonym">Aleurodes tabaci</name>
    <dbReference type="NCBI Taxonomy" id="7038"/>
    <lineage>
        <taxon>Eukaryota</taxon>
        <taxon>Metazoa</taxon>
        <taxon>Ecdysozoa</taxon>
        <taxon>Arthropoda</taxon>
        <taxon>Hexapoda</taxon>
        <taxon>Insecta</taxon>
        <taxon>Pterygota</taxon>
        <taxon>Neoptera</taxon>
        <taxon>Paraneoptera</taxon>
        <taxon>Hemiptera</taxon>
        <taxon>Sternorrhyncha</taxon>
        <taxon>Aleyrodoidea</taxon>
        <taxon>Aleyrodidae</taxon>
        <taxon>Aleyrodinae</taxon>
        <taxon>Bemisia</taxon>
    </lineage>
</organism>
<keyword evidence="2" id="KW-1185">Reference proteome</keyword>
<evidence type="ECO:0000313" key="1">
    <source>
        <dbReference type="EMBL" id="CAH0394003.1"/>
    </source>
</evidence>
<dbReference type="AlphaFoldDB" id="A0A9P0AGE7"/>
<dbReference type="Proteomes" id="UP001152759">
    <property type="component" value="Chromosome 8"/>
</dbReference>
<gene>
    <name evidence="1" type="ORF">BEMITA_LOCUS12350</name>
</gene>
<dbReference type="EMBL" id="OU963869">
    <property type="protein sequence ID" value="CAH0394003.1"/>
    <property type="molecule type" value="Genomic_DNA"/>
</dbReference>
<protein>
    <submittedName>
        <fullName evidence="1">Uncharacterized protein</fullName>
    </submittedName>
</protein>
<proteinExistence type="predicted"/>